<dbReference type="Gene3D" id="3.40.50.720">
    <property type="entry name" value="NAD(P)-binding Rossmann-like Domain"/>
    <property type="match status" value="1"/>
</dbReference>
<dbReference type="Proteomes" id="UP001586593">
    <property type="component" value="Unassembled WGS sequence"/>
</dbReference>
<comment type="similarity">
    <text evidence="1">Belongs to the short-chain dehydrogenases/reductases (SDR) family.</text>
</comment>
<accession>A0ABR3WH63</accession>
<evidence type="ECO:0000313" key="4">
    <source>
        <dbReference type="Proteomes" id="UP001586593"/>
    </source>
</evidence>
<evidence type="ECO:0000313" key="3">
    <source>
        <dbReference type="EMBL" id="KAL1861586.1"/>
    </source>
</evidence>
<dbReference type="InterPro" id="IPR002347">
    <property type="entry name" value="SDR_fam"/>
</dbReference>
<dbReference type="EMBL" id="JAZHXJ010000419">
    <property type="protein sequence ID" value="KAL1861586.1"/>
    <property type="molecule type" value="Genomic_DNA"/>
</dbReference>
<dbReference type="Pfam" id="PF13561">
    <property type="entry name" value="adh_short_C2"/>
    <property type="match status" value="1"/>
</dbReference>
<dbReference type="PANTHER" id="PTHR48107">
    <property type="entry name" value="NADPH-DEPENDENT ALDEHYDE REDUCTASE-LIKE PROTEIN, CHLOROPLASTIC-RELATED"/>
    <property type="match status" value="1"/>
</dbReference>
<proteinExistence type="inferred from homology"/>
<dbReference type="InterPro" id="IPR036291">
    <property type="entry name" value="NAD(P)-bd_dom_sf"/>
</dbReference>
<gene>
    <name evidence="3" type="ORF">VTK73DRAFT_7009</name>
</gene>
<dbReference type="PRINTS" id="PR00081">
    <property type="entry name" value="GDHRDH"/>
</dbReference>
<sequence>MSLQDKVILITGATKGIGRAIAERVVSEGAIVVANYNSDKKAADEMTQKLGADHCLTVQADASNLADIDKLVDAAVSRFGRIDVCIANAGLLHMVDLMSTTEADFDRSYAINVKGPYFLAQKVVPHMKPGSRIIFVSTTLNHHSGVTPNYCLYSSTKGAIEQITRVSAKGLAAKGILVNCVAPGPTATELFLRGKSEQLIERIASANPFNRLGQPEEIASVFAFLCGPDSSWVTGQVIRTNGGMA</sequence>
<reference evidence="3 4" key="1">
    <citation type="journal article" date="2024" name="Commun. Biol.">
        <title>Comparative genomic analysis of thermophilic fungi reveals convergent evolutionary adaptations and gene losses.</title>
        <authorList>
            <person name="Steindorff A.S."/>
            <person name="Aguilar-Pontes M.V."/>
            <person name="Robinson A.J."/>
            <person name="Andreopoulos B."/>
            <person name="LaButti K."/>
            <person name="Kuo A."/>
            <person name="Mondo S."/>
            <person name="Riley R."/>
            <person name="Otillar R."/>
            <person name="Haridas S."/>
            <person name="Lipzen A."/>
            <person name="Grimwood J."/>
            <person name="Schmutz J."/>
            <person name="Clum A."/>
            <person name="Reid I.D."/>
            <person name="Moisan M.C."/>
            <person name="Butler G."/>
            <person name="Nguyen T.T.M."/>
            <person name="Dewar K."/>
            <person name="Conant G."/>
            <person name="Drula E."/>
            <person name="Henrissat B."/>
            <person name="Hansel C."/>
            <person name="Singer S."/>
            <person name="Hutchinson M.I."/>
            <person name="de Vries R.P."/>
            <person name="Natvig D.O."/>
            <person name="Powell A.J."/>
            <person name="Tsang A."/>
            <person name="Grigoriev I.V."/>
        </authorList>
    </citation>
    <scope>NUCLEOTIDE SEQUENCE [LARGE SCALE GENOMIC DNA]</scope>
    <source>
        <strain evidence="3 4">ATCC 24622</strain>
    </source>
</reference>
<evidence type="ECO:0000256" key="1">
    <source>
        <dbReference type="ARBA" id="ARBA00006484"/>
    </source>
</evidence>
<comment type="caution">
    <text evidence="3">The sequence shown here is derived from an EMBL/GenBank/DDBJ whole genome shotgun (WGS) entry which is preliminary data.</text>
</comment>
<keyword evidence="4" id="KW-1185">Reference proteome</keyword>
<name>A0ABR3WH63_9PEZI</name>
<keyword evidence="2" id="KW-0560">Oxidoreductase</keyword>
<dbReference type="PANTHER" id="PTHR48107:SF7">
    <property type="entry name" value="RE15974P"/>
    <property type="match status" value="1"/>
</dbReference>
<organism evidence="3 4">
    <name type="scientific">Phialemonium thermophilum</name>
    <dbReference type="NCBI Taxonomy" id="223376"/>
    <lineage>
        <taxon>Eukaryota</taxon>
        <taxon>Fungi</taxon>
        <taxon>Dikarya</taxon>
        <taxon>Ascomycota</taxon>
        <taxon>Pezizomycotina</taxon>
        <taxon>Sordariomycetes</taxon>
        <taxon>Sordariomycetidae</taxon>
        <taxon>Cephalothecales</taxon>
        <taxon>Cephalothecaceae</taxon>
        <taxon>Phialemonium</taxon>
    </lineage>
</organism>
<evidence type="ECO:0000256" key="2">
    <source>
        <dbReference type="ARBA" id="ARBA00023002"/>
    </source>
</evidence>
<dbReference type="SUPFAM" id="SSF51735">
    <property type="entry name" value="NAD(P)-binding Rossmann-fold domains"/>
    <property type="match status" value="1"/>
</dbReference>
<protein>
    <recommendedName>
        <fullName evidence="5">3-oxoacyl-[acyl-carrier protein] reductase</fullName>
    </recommendedName>
</protein>
<evidence type="ECO:0008006" key="5">
    <source>
        <dbReference type="Google" id="ProtNLM"/>
    </source>
</evidence>